<sequence>MRWKIDEIRKLKGIDFENEVLDLKSELMNRNPEILDITSIKVNGSVKFDGKFYDLFAQASYEITLPSSRSLEPVKIKQSLDIFETYSDSEEDLKNEEVFPLESDEISLDEAVADNILLEIPLRRLTVEEEDSVKSVQGNSWKVMSEEEYKKYQEEKKRESSPFAGLGEIFNKSLDE</sequence>
<dbReference type="RefSeq" id="WP_183538201.1">
    <property type="nucleotide sequence ID" value="NZ_JACHHV010000001.1"/>
</dbReference>
<gene>
    <name evidence="1" type="ORF">HNQ37_000092</name>
</gene>
<dbReference type="InterPro" id="IPR003772">
    <property type="entry name" value="YceD"/>
</dbReference>
<organism evidence="1 2">
    <name type="scientific">Lactovum miscens</name>
    <dbReference type="NCBI Taxonomy" id="190387"/>
    <lineage>
        <taxon>Bacteria</taxon>
        <taxon>Bacillati</taxon>
        <taxon>Bacillota</taxon>
        <taxon>Bacilli</taxon>
        <taxon>Lactobacillales</taxon>
        <taxon>Streptococcaceae</taxon>
        <taxon>Lactovum</taxon>
    </lineage>
</organism>
<evidence type="ECO:0008006" key="3">
    <source>
        <dbReference type="Google" id="ProtNLM"/>
    </source>
</evidence>
<dbReference type="Pfam" id="PF02620">
    <property type="entry name" value="YceD"/>
    <property type="match status" value="1"/>
</dbReference>
<reference evidence="1 2" key="1">
    <citation type="submission" date="2020-08" db="EMBL/GenBank/DDBJ databases">
        <title>Genomic Encyclopedia of Type Strains, Phase IV (KMG-IV): sequencing the most valuable type-strain genomes for metagenomic binning, comparative biology and taxonomic classification.</title>
        <authorList>
            <person name="Goeker M."/>
        </authorList>
    </citation>
    <scope>NUCLEOTIDE SEQUENCE [LARGE SCALE GENOMIC DNA]</scope>
    <source>
        <strain evidence="1 2">DSM 14925</strain>
    </source>
</reference>
<evidence type="ECO:0000313" key="2">
    <source>
        <dbReference type="Proteomes" id="UP000562464"/>
    </source>
</evidence>
<dbReference type="Proteomes" id="UP000562464">
    <property type="component" value="Unassembled WGS sequence"/>
</dbReference>
<keyword evidence="2" id="KW-1185">Reference proteome</keyword>
<accession>A0A841C4F6</accession>
<name>A0A841C4F6_9LACT</name>
<dbReference type="EMBL" id="JACHHV010000001">
    <property type="protein sequence ID" value="MBB5887224.1"/>
    <property type="molecule type" value="Genomic_DNA"/>
</dbReference>
<protein>
    <recommendedName>
        <fullName evidence="3">DUF177 domain-containing protein</fullName>
    </recommendedName>
</protein>
<comment type="caution">
    <text evidence="1">The sequence shown here is derived from an EMBL/GenBank/DDBJ whole genome shotgun (WGS) entry which is preliminary data.</text>
</comment>
<dbReference type="AlphaFoldDB" id="A0A841C4F6"/>
<proteinExistence type="predicted"/>
<evidence type="ECO:0000313" key="1">
    <source>
        <dbReference type="EMBL" id="MBB5887224.1"/>
    </source>
</evidence>